<keyword evidence="8" id="KW-1185">Reference proteome</keyword>
<dbReference type="InterPro" id="IPR045863">
    <property type="entry name" value="CorA_TM1_TM2"/>
</dbReference>
<reference evidence="7 8" key="1">
    <citation type="submission" date="2019-07" db="EMBL/GenBank/DDBJ databases">
        <title>Venturia inaequalis Genome Resource.</title>
        <authorList>
            <person name="Lichtner F.J."/>
        </authorList>
    </citation>
    <scope>NUCLEOTIDE SEQUENCE [LARGE SCALE GENOMIC DNA]</scope>
    <source>
        <strain evidence="7 8">DMI_063113</strain>
    </source>
</reference>
<dbReference type="EMBL" id="WNWR01000408">
    <property type="protein sequence ID" value="KAE9979641.1"/>
    <property type="molecule type" value="Genomic_DNA"/>
</dbReference>
<dbReference type="Pfam" id="PF01544">
    <property type="entry name" value="CorA"/>
    <property type="match status" value="1"/>
</dbReference>
<comment type="caution">
    <text evidence="7">The sequence shown here is derived from an EMBL/GenBank/DDBJ whole genome shotgun (WGS) entry which is preliminary data.</text>
</comment>
<evidence type="ECO:0000313" key="8">
    <source>
        <dbReference type="Proteomes" id="UP000490939"/>
    </source>
</evidence>
<keyword evidence="4 6" id="KW-0472">Membrane</keyword>
<proteinExistence type="predicted"/>
<dbReference type="GO" id="GO:0016020">
    <property type="term" value="C:membrane"/>
    <property type="evidence" value="ECO:0007669"/>
    <property type="project" value="UniProtKB-SubCell"/>
</dbReference>
<evidence type="ECO:0000256" key="1">
    <source>
        <dbReference type="ARBA" id="ARBA00004141"/>
    </source>
</evidence>
<dbReference type="GO" id="GO:0046873">
    <property type="term" value="F:metal ion transmembrane transporter activity"/>
    <property type="evidence" value="ECO:0007669"/>
    <property type="project" value="InterPro"/>
</dbReference>
<keyword evidence="2 6" id="KW-0812">Transmembrane</keyword>
<keyword evidence="5" id="KW-0175">Coiled coil</keyword>
<sequence length="732" mass="82965">MANVVSQGTSARLTELQPNPVETELTDVITTANTKFQPWAEPKSELPLQNLDGNTIKITSPNPATGCLTNLTPDEREEVEEHWKQYQNLVRKMGTHLIFLNIVASKPMRNNAARIWCYDYAPSLKHDSMFMYAPRSVSGLENGMIKGALQRVIILEDLDIRTIGLVGTIFKIPPTVFEKHIQGSGYSDVSSRDSQSRLHLWKERSSLPPSESVSITWLRPVLLSISINEQARNDLLHGREPRMECIFSKCAKSRETHRLEAKVNILRGAVGLSTAHGDGLTDSFLVGWEERITVFRTVKTDKFLILLDYSTSPVPKDLADNLVLFCVDPLPVLQYISELSQCEDETIQAESDRKPRYQEPTFPYPRCHGPFIPFRAVSGRGRGRFEGWEVRSIEQAARFSDKLQPPHSMLDRFFNIFSDHSTRNEQDASFPPLAPKIMMTLNSDILELIAVIDVSLDEIARLSISMTPTQLHEQALHWRSVLSRFQYELRRLPAQLKQYKDFMEMEHRNGPDDVLRRIESALERVDNAYASLRAEMSIMEARRSMEEAESVSKLTELAFIFIPLSFAASLFSMQVDVMHSSEGVPFKYFLITATSLIAFAYATRLIARSKLLLWFTSLCSKDIRQFSNLSEGDPITTRQFVVWCLRRALWDVAVFVVIGGLLATPLVFFWERKLDTGFSVVDCSHCFYIFSHGLWQASQQSDRNSPAKVAGSVRLVSLTFAAARLSARGLLA</sequence>
<organism evidence="7 8">
    <name type="scientific">Venturia inaequalis</name>
    <name type="common">Apple scab fungus</name>
    <dbReference type="NCBI Taxonomy" id="5025"/>
    <lineage>
        <taxon>Eukaryota</taxon>
        <taxon>Fungi</taxon>
        <taxon>Dikarya</taxon>
        <taxon>Ascomycota</taxon>
        <taxon>Pezizomycotina</taxon>
        <taxon>Dothideomycetes</taxon>
        <taxon>Pleosporomycetidae</taxon>
        <taxon>Venturiales</taxon>
        <taxon>Venturiaceae</taxon>
        <taxon>Venturia</taxon>
    </lineage>
</organism>
<dbReference type="Gene3D" id="1.20.58.340">
    <property type="entry name" value="Magnesium transport protein CorA, transmembrane region"/>
    <property type="match status" value="1"/>
</dbReference>
<protein>
    <submittedName>
        <fullName evidence="7">Uncharacterized protein</fullName>
    </submittedName>
</protein>
<keyword evidence="3 6" id="KW-1133">Transmembrane helix</keyword>
<feature type="transmembrane region" description="Helical" evidence="6">
    <location>
        <begin position="557"/>
        <end position="576"/>
    </location>
</feature>
<evidence type="ECO:0000256" key="2">
    <source>
        <dbReference type="ARBA" id="ARBA00022692"/>
    </source>
</evidence>
<dbReference type="AlphaFoldDB" id="A0A8H3V241"/>
<gene>
    <name evidence="7" type="ORF">EG327_006939</name>
</gene>
<dbReference type="InterPro" id="IPR002523">
    <property type="entry name" value="MgTranspt_CorA/ZnTranspt_ZntB"/>
</dbReference>
<evidence type="ECO:0000256" key="5">
    <source>
        <dbReference type="SAM" id="Coils"/>
    </source>
</evidence>
<name>A0A8H3V241_VENIN</name>
<evidence type="ECO:0000256" key="3">
    <source>
        <dbReference type="ARBA" id="ARBA00022989"/>
    </source>
</evidence>
<evidence type="ECO:0000256" key="6">
    <source>
        <dbReference type="SAM" id="Phobius"/>
    </source>
</evidence>
<feature type="coiled-coil region" evidence="5">
    <location>
        <begin position="515"/>
        <end position="549"/>
    </location>
</feature>
<dbReference type="Proteomes" id="UP000490939">
    <property type="component" value="Unassembled WGS sequence"/>
</dbReference>
<accession>A0A8H3V241</accession>
<feature type="transmembrane region" description="Helical" evidence="6">
    <location>
        <begin position="648"/>
        <end position="670"/>
    </location>
</feature>
<evidence type="ECO:0000256" key="4">
    <source>
        <dbReference type="ARBA" id="ARBA00023136"/>
    </source>
</evidence>
<evidence type="ECO:0000313" key="7">
    <source>
        <dbReference type="EMBL" id="KAE9979641.1"/>
    </source>
</evidence>
<feature type="transmembrane region" description="Helical" evidence="6">
    <location>
        <begin position="588"/>
        <end position="607"/>
    </location>
</feature>
<dbReference type="SUPFAM" id="SSF144083">
    <property type="entry name" value="Magnesium transport protein CorA, transmembrane region"/>
    <property type="match status" value="1"/>
</dbReference>
<comment type="subcellular location">
    <subcellularLocation>
        <location evidence="1">Membrane</location>
        <topology evidence="1">Multi-pass membrane protein</topology>
    </subcellularLocation>
</comment>